<proteinExistence type="predicted"/>
<sequence length="100" mass="10975">MIFTFALAFLFWHRLWSGALLMAMALAIAWSRVYLGVHWPLDMVGGFLVGLIGCVSAAILWSLFGPALHRGLSGVYRNPLSRCRSVKAGYVTNPALTGYT</sequence>
<protein>
    <submittedName>
        <fullName evidence="3">Undecaprenyl-diphosphatase</fullName>
        <ecNumber evidence="3">3.6.1.27</ecNumber>
    </submittedName>
</protein>
<dbReference type="Pfam" id="PF01569">
    <property type="entry name" value="PAP2"/>
    <property type="match status" value="1"/>
</dbReference>
<evidence type="ECO:0000313" key="3">
    <source>
        <dbReference type="EMBL" id="VFS44041.1"/>
    </source>
</evidence>
<accession>A0A484Z8Z5</accession>
<dbReference type="Gene3D" id="1.20.144.10">
    <property type="entry name" value="Phosphatidic acid phosphatase type 2/haloperoxidase"/>
    <property type="match status" value="1"/>
</dbReference>
<organism evidence="3 4">
    <name type="scientific">Enterobacter cancerogenus</name>
    <dbReference type="NCBI Taxonomy" id="69218"/>
    <lineage>
        <taxon>Bacteria</taxon>
        <taxon>Pseudomonadati</taxon>
        <taxon>Pseudomonadota</taxon>
        <taxon>Gammaproteobacteria</taxon>
        <taxon>Enterobacterales</taxon>
        <taxon>Enterobacteriaceae</taxon>
        <taxon>Enterobacter</taxon>
        <taxon>Enterobacter cloacae complex</taxon>
    </lineage>
</organism>
<evidence type="ECO:0000259" key="2">
    <source>
        <dbReference type="Pfam" id="PF01569"/>
    </source>
</evidence>
<dbReference type="SUPFAM" id="SSF48317">
    <property type="entry name" value="Acid phosphatase/Vanadium-dependent haloperoxidase"/>
    <property type="match status" value="1"/>
</dbReference>
<evidence type="ECO:0000256" key="1">
    <source>
        <dbReference type="SAM" id="Phobius"/>
    </source>
</evidence>
<dbReference type="InterPro" id="IPR000326">
    <property type="entry name" value="PAP2/HPO"/>
</dbReference>
<evidence type="ECO:0000313" key="4">
    <source>
        <dbReference type="Proteomes" id="UP000351155"/>
    </source>
</evidence>
<dbReference type="AlphaFoldDB" id="A0A484Z8Z5"/>
<keyword evidence="3" id="KW-0378">Hydrolase</keyword>
<reference evidence="3 4" key="1">
    <citation type="submission" date="2019-03" db="EMBL/GenBank/DDBJ databases">
        <authorList>
            <consortium name="Pathogen Informatics"/>
        </authorList>
    </citation>
    <scope>NUCLEOTIDE SEQUENCE [LARGE SCALE GENOMIC DNA]</scope>
    <source>
        <strain evidence="3 4">NCTC12126</strain>
    </source>
</reference>
<keyword evidence="1" id="KW-1133">Transmembrane helix</keyword>
<dbReference type="EMBL" id="CAADIW010000071">
    <property type="protein sequence ID" value="VFS44041.1"/>
    <property type="molecule type" value="Genomic_DNA"/>
</dbReference>
<feature type="transmembrane region" description="Helical" evidence="1">
    <location>
        <begin position="45"/>
        <end position="64"/>
    </location>
</feature>
<dbReference type="EC" id="3.6.1.27" evidence="3"/>
<keyword evidence="1" id="KW-0812">Transmembrane</keyword>
<dbReference type="InterPro" id="IPR036938">
    <property type="entry name" value="PAP2/HPO_sf"/>
</dbReference>
<gene>
    <name evidence="3" type="primary">ybjG</name>
    <name evidence="3" type="ORF">NCTC12126_05316</name>
</gene>
<name>A0A484Z8Z5_9ENTR</name>
<dbReference type="Proteomes" id="UP000351155">
    <property type="component" value="Unassembled WGS sequence"/>
</dbReference>
<keyword evidence="1" id="KW-0472">Membrane</keyword>
<feature type="domain" description="Phosphatidic acid phosphatase type 2/haloperoxidase" evidence="2">
    <location>
        <begin position="3"/>
        <end position="55"/>
    </location>
</feature>
<dbReference type="GO" id="GO:0050380">
    <property type="term" value="F:undecaprenyl-diphosphatase activity"/>
    <property type="evidence" value="ECO:0007669"/>
    <property type="project" value="UniProtKB-EC"/>
</dbReference>